<keyword evidence="3" id="KW-1185">Reference proteome</keyword>
<proteinExistence type="predicted"/>
<reference evidence="2 3" key="1">
    <citation type="submission" date="2020-08" db="EMBL/GenBank/DDBJ databases">
        <title>Functional genomics of gut bacteria from endangered species of beetles.</title>
        <authorList>
            <person name="Carlos-Shanley C."/>
        </authorList>
    </citation>
    <scope>NUCLEOTIDE SEQUENCE [LARGE SCALE GENOMIC DNA]</scope>
    <source>
        <strain evidence="2 3">S00151</strain>
    </source>
</reference>
<feature type="chain" id="PRO_5032867250" description="C1q domain-containing protein" evidence="1">
    <location>
        <begin position="22"/>
        <end position="284"/>
    </location>
</feature>
<protein>
    <recommendedName>
        <fullName evidence="4">C1q domain-containing protein</fullName>
    </recommendedName>
</protein>
<feature type="signal peptide" evidence="1">
    <location>
        <begin position="1"/>
        <end position="21"/>
    </location>
</feature>
<dbReference type="Proteomes" id="UP000592180">
    <property type="component" value="Unassembled WGS sequence"/>
</dbReference>
<sequence length="284" mass="30157">MKNILTLFAIIGLLHISKAQVGINTASPGSTLDVRGSFATPLQSVTASTLGDKNQSVINFTNSGTFTLPAAISGEGNFGGREYQIRNGGYSNVVTIQTSNAETIDNIGSLVSTFNVPGGYIVTIKNTGATSGNTWMITHMTNTNVNQSNTSQIIYSGNIGDTSKTVIVGNFIFRFSGVAPGTPPGSVSPQIAMVNNPGTTVNINVGVNQQYSTDGFEYANNTFSFTPANYSTFRDIPATGAHMAPNELNIMNLVDTTNGRYYRITFYVSGSSAPYTFTIVAEKF</sequence>
<dbReference type="EMBL" id="JACHLE010000003">
    <property type="protein sequence ID" value="MBB4807193.1"/>
    <property type="molecule type" value="Genomic_DNA"/>
</dbReference>
<organism evidence="2 3">
    <name type="scientific">Chryseobacterium defluvii</name>
    <dbReference type="NCBI Taxonomy" id="160396"/>
    <lineage>
        <taxon>Bacteria</taxon>
        <taxon>Pseudomonadati</taxon>
        <taxon>Bacteroidota</taxon>
        <taxon>Flavobacteriia</taxon>
        <taxon>Flavobacteriales</taxon>
        <taxon>Weeksellaceae</taxon>
        <taxon>Chryseobacterium group</taxon>
        <taxon>Chryseobacterium</taxon>
    </lineage>
</organism>
<evidence type="ECO:0000256" key="1">
    <source>
        <dbReference type="SAM" id="SignalP"/>
    </source>
</evidence>
<evidence type="ECO:0000313" key="2">
    <source>
        <dbReference type="EMBL" id="MBB4807193.1"/>
    </source>
</evidence>
<evidence type="ECO:0000313" key="3">
    <source>
        <dbReference type="Proteomes" id="UP000592180"/>
    </source>
</evidence>
<name>A0A840KI76_9FLAO</name>
<comment type="caution">
    <text evidence="2">The sequence shown here is derived from an EMBL/GenBank/DDBJ whole genome shotgun (WGS) entry which is preliminary data.</text>
</comment>
<keyword evidence="1" id="KW-0732">Signal</keyword>
<dbReference type="AlphaFoldDB" id="A0A840KI76"/>
<gene>
    <name evidence="2" type="ORF">HNP38_002497</name>
</gene>
<evidence type="ECO:0008006" key="4">
    <source>
        <dbReference type="Google" id="ProtNLM"/>
    </source>
</evidence>
<dbReference type="RefSeq" id="WP_184189877.1">
    <property type="nucleotide sequence ID" value="NZ_JACHLE010000003.1"/>
</dbReference>
<accession>A0A840KI76</accession>